<evidence type="ECO:0000256" key="1">
    <source>
        <dbReference type="SAM" id="Phobius"/>
    </source>
</evidence>
<accession>A0A316FVP6</accession>
<comment type="caution">
    <text evidence="2">The sequence shown here is derived from an EMBL/GenBank/DDBJ whole genome shotgun (WGS) entry which is preliminary data.</text>
</comment>
<keyword evidence="1" id="KW-0812">Transmembrane</keyword>
<dbReference type="AlphaFoldDB" id="A0A316FVP6"/>
<keyword evidence="1" id="KW-1133">Transmembrane helix</keyword>
<dbReference type="EMBL" id="QGGU01000005">
    <property type="protein sequence ID" value="PWK51746.1"/>
    <property type="molecule type" value="Genomic_DNA"/>
</dbReference>
<organism evidence="2 3">
    <name type="scientific">Pleionea mediterranea</name>
    <dbReference type="NCBI Taxonomy" id="523701"/>
    <lineage>
        <taxon>Bacteria</taxon>
        <taxon>Pseudomonadati</taxon>
        <taxon>Pseudomonadota</taxon>
        <taxon>Gammaproteobacteria</taxon>
        <taxon>Oceanospirillales</taxon>
        <taxon>Pleioneaceae</taxon>
        <taxon>Pleionea</taxon>
    </lineage>
</organism>
<protein>
    <submittedName>
        <fullName evidence="2">Uncharacterized protein</fullName>
    </submittedName>
</protein>
<dbReference type="Proteomes" id="UP000245790">
    <property type="component" value="Unassembled WGS sequence"/>
</dbReference>
<evidence type="ECO:0000313" key="2">
    <source>
        <dbReference type="EMBL" id="PWK51746.1"/>
    </source>
</evidence>
<reference evidence="2 3" key="1">
    <citation type="submission" date="2018-05" db="EMBL/GenBank/DDBJ databases">
        <title>Genomic Encyclopedia of Type Strains, Phase IV (KMG-IV): sequencing the most valuable type-strain genomes for metagenomic binning, comparative biology and taxonomic classification.</title>
        <authorList>
            <person name="Goeker M."/>
        </authorList>
    </citation>
    <scope>NUCLEOTIDE SEQUENCE [LARGE SCALE GENOMIC DNA]</scope>
    <source>
        <strain evidence="2 3">DSM 25350</strain>
    </source>
</reference>
<name>A0A316FVP6_9GAMM</name>
<gene>
    <name evidence="2" type="ORF">C8D97_10561</name>
</gene>
<keyword evidence="1" id="KW-0472">Membrane</keyword>
<keyword evidence="3" id="KW-1185">Reference proteome</keyword>
<feature type="transmembrane region" description="Helical" evidence="1">
    <location>
        <begin position="39"/>
        <end position="58"/>
    </location>
</feature>
<proteinExistence type="predicted"/>
<evidence type="ECO:0000313" key="3">
    <source>
        <dbReference type="Proteomes" id="UP000245790"/>
    </source>
</evidence>
<dbReference type="RefSeq" id="WP_109763142.1">
    <property type="nucleotide sequence ID" value="NZ_QGGU01000005.1"/>
</dbReference>
<sequence>MNKSEWIWTKLGYALIGILAGSIWCLIFIPFINFINADIQSAVIFKIFVITFVAVALINEKLIGRAGIGALYALYGLISSFFGSEIGDVSTKGSKQFTKELATCIVLGCVSALIVIISHY</sequence>
<feature type="transmembrane region" description="Helical" evidence="1">
    <location>
        <begin position="12"/>
        <end position="33"/>
    </location>
</feature>
<feature type="transmembrane region" description="Helical" evidence="1">
    <location>
        <begin position="101"/>
        <end position="119"/>
    </location>
</feature>